<dbReference type="AlphaFoldDB" id="A0A2K3CYH0"/>
<gene>
    <name evidence="1" type="ORF">CHLRE_14g627726v5</name>
</gene>
<dbReference type="Proteomes" id="UP000006906">
    <property type="component" value="Chromosome 14"/>
</dbReference>
<dbReference type="KEGG" id="cre:CHLRE_14g627726v5"/>
<proteinExistence type="predicted"/>
<sequence length="59" mass="6242">MTGAFTVMLHEHAAHNGAPLADAWAEAYMAHESMARILIVKRRAPALTSASATAAAPRQ</sequence>
<name>A0A2K3CYH0_CHLRE</name>
<organism evidence="1 2">
    <name type="scientific">Chlamydomonas reinhardtii</name>
    <name type="common">Chlamydomonas smithii</name>
    <dbReference type="NCBI Taxonomy" id="3055"/>
    <lineage>
        <taxon>Eukaryota</taxon>
        <taxon>Viridiplantae</taxon>
        <taxon>Chlorophyta</taxon>
        <taxon>core chlorophytes</taxon>
        <taxon>Chlorophyceae</taxon>
        <taxon>CS clade</taxon>
        <taxon>Chlamydomonadales</taxon>
        <taxon>Chlamydomonadaceae</taxon>
        <taxon>Chlamydomonas</taxon>
    </lineage>
</organism>
<reference evidence="1 2" key="1">
    <citation type="journal article" date="2007" name="Science">
        <title>The Chlamydomonas genome reveals the evolution of key animal and plant functions.</title>
        <authorList>
            <person name="Merchant S.S."/>
            <person name="Prochnik S.E."/>
            <person name="Vallon O."/>
            <person name="Harris E.H."/>
            <person name="Karpowicz S.J."/>
            <person name="Witman G.B."/>
            <person name="Terry A."/>
            <person name="Salamov A."/>
            <person name="Fritz-Laylin L.K."/>
            <person name="Marechal-Drouard L."/>
            <person name="Marshall W.F."/>
            <person name="Qu L.H."/>
            <person name="Nelson D.R."/>
            <person name="Sanderfoot A.A."/>
            <person name="Spalding M.H."/>
            <person name="Kapitonov V.V."/>
            <person name="Ren Q."/>
            <person name="Ferris P."/>
            <person name="Lindquist E."/>
            <person name="Shapiro H."/>
            <person name="Lucas S.M."/>
            <person name="Grimwood J."/>
            <person name="Schmutz J."/>
            <person name="Cardol P."/>
            <person name="Cerutti H."/>
            <person name="Chanfreau G."/>
            <person name="Chen C.L."/>
            <person name="Cognat V."/>
            <person name="Croft M.T."/>
            <person name="Dent R."/>
            <person name="Dutcher S."/>
            <person name="Fernandez E."/>
            <person name="Fukuzawa H."/>
            <person name="Gonzalez-Ballester D."/>
            <person name="Gonzalez-Halphen D."/>
            <person name="Hallmann A."/>
            <person name="Hanikenne M."/>
            <person name="Hippler M."/>
            <person name="Inwood W."/>
            <person name="Jabbari K."/>
            <person name="Kalanon M."/>
            <person name="Kuras R."/>
            <person name="Lefebvre P.A."/>
            <person name="Lemaire S.D."/>
            <person name="Lobanov A.V."/>
            <person name="Lohr M."/>
            <person name="Manuell A."/>
            <person name="Meier I."/>
            <person name="Mets L."/>
            <person name="Mittag M."/>
            <person name="Mittelmeier T."/>
            <person name="Moroney J.V."/>
            <person name="Moseley J."/>
            <person name="Napoli C."/>
            <person name="Nedelcu A.M."/>
            <person name="Niyogi K."/>
            <person name="Novoselov S.V."/>
            <person name="Paulsen I.T."/>
            <person name="Pazour G."/>
            <person name="Purton S."/>
            <person name="Ral J.P."/>
            <person name="Riano-Pachon D.M."/>
            <person name="Riekhof W."/>
            <person name="Rymarquis L."/>
            <person name="Schroda M."/>
            <person name="Stern D."/>
            <person name="Umen J."/>
            <person name="Willows R."/>
            <person name="Wilson N."/>
            <person name="Zimmer S.L."/>
            <person name="Allmer J."/>
            <person name="Balk J."/>
            <person name="Bisova K."/>
            <person name="Chen C.J."/>
            <person name="Elias M."/>
            <person name="Gendler K."/>
            <person name="Hauser C."/>
            <person name="Lamb M.R."/>
            <person name="Ledford H."/>
            <person name="Long J.C."/>
            <person name="Minagawa J."/>
            <person name="Page M.D."/>
            <person name="Pan J."/>
            <person name="Pootakham W."/>
            <person name="Roje S."/>
            <person name="Rose A."/>
            <person name="Stahlberg E."/>
            <person name="Terauchi A.M."/>
            <person name="Yang P."/>
            <person name="Ball S."/>
            <person name="Bowler C."/>
            <person name="Dieckmann C.L."/>
            <person name="Gladyshev V.N."/>
            <person name="Green P."/>
            <person name="Jorgensen R."/>
            <person name="Mayfield S."/>
            <person name="Mueller-Roeber B."/>
            <person name="Rajamani S."/>
            <person name="Sayre R.T."/>
            <person name="Brokstein P."/>
            <person name="Dubchak I."/>
            <person name="Goodstein D."/>
            <person name="Hornick L."/>
            <person name="Huang Y.W."/>
            <person name="Jhaveri J."/>
            <person name="Luo Y."/>
            <person name="Martinez D."/>
            <person name="Ngau W.C."/>
            <person name="Otillar B."/>
            <person name="Poliakov A."/>
            <person name="Porter A."/>
            <person name="Szajkowski L."/>
            <person name="Werner G."/>
            <person name="Zhou K."/>
            <person name="Grigoriev I.V."/>
            <person name="Rokhsar D.S."/>
            <person name="Grossman A.R."/>
        </authorList>
    </citation>
    <scope>NUCLEOTIDE SEQUENCE [LARGE SCALE GENOMIC DNA]</scope>
    <source>
        <strain evidence="2">CC-503</strain>
    </source>
</reference>
<dbReference type="GeneID" id="66056301"/>
<keyword evidence="2" id="KW-1185">Reference proteome</keyword>
<accession>A0A2K3CYH0</accession>
<protein>
    <submittedName>
        <fullName evidence="1">Uncharacterized protein</fullName>
    </submittedName>
</protein>
<dbReference type="Gramene" id="PNW73321">
    <property type="protein sequence ID" value="PNW73321"/>
    <property type="gene ID" value="CHLRE_14g627726v5"/>
</dbReference>
<dbReference type="EMBL" id="CM008975">
    <property type="protein sequence ID" value="PNW73321.1"/>
    <property type="molecule type" value="Genomic_DNA"/>
</dbReference>
<evidence type="ECO:0000313" key="1">
    <source>
        <dbReference type="EMBL" id="PNW73321.1"/>
    </source>
</evidence>
<evidence type="ECO:0000313" key="2">
    <source>
        <dbReference type="Proteomes" id="UP000006906"/>
    </source>
</evidence>
<dbReference type="InParanoid" id="A0A2K3CYH0"/>
<dbReference type="RefSeq" id="XP_042916991.1">
    <property type="nucleotide sequence ID" value="XM_043070318.1"/>
</dbReference>